<dbReference type="PANTHER" id="PTHR47245:SF2">
    <property type="entry name" value="PEPTIDYL-PROLYL CIS-TRANS ISOMERASE HP_0175-RELATED"/>
    <property type="match status" value="1"/>
</dbReference>
<keyword evidence="4" id="KW-1185">Reference proteome</keyword>
<accession>A0ABT7PNZ2</accession>
<evidence type="ECO:0000313" key="4">
    <source>
        <dbReference type="Proteomes" id="UP001239462"/>
    </source>
</evidence>
<keyword evidence="1 3" id="KW-0413">Isomerase</keyword>
<organism evidence="3 4">
    <name type="scientific">Roseiconus lacunae</name>
    <dbReference type="NCBI Taxonomy" id="2605694"/>
    <lineage>
        <taxon>Bacteria</taxon>
        <taxon>Pseudomonadati</taxon>
        <taxon>Planctomycetota</taxon>
        <taxon>Planctomycetia</taxon>
        <taxon>Pirellulales</taxon>
        <taxon>Pirellulaceae</taxon>
        <taxon>Roseiconus</taxon>
    </lineage>
</organism>
<evidence type="ECO:0000256" key="1">
    <source>
        <dbReference type="PROSITE-ProRule" id="PRU00278"/>
    </source>
</evidence>
<dbReference type="Proteomes" id="UP001239462">
    <property type="component" value="Unassembled WGS sequence"/>
</dbReference>
<dbReference type="InterPro" id="IPR027304">
    <property type="entry name" value="Trigger_fact/SurA_dom_sf"/>
</dbReference>
<feature type="domain" description="PpiC" evidence="2">
    <location>
        <begin position="173"/>
        <end position="282"/>
    </location>
</feature>
<dbReference type="Gene3D" id="3.10.50.40">
    <property type="match status" value="1"/>
</dbReference>
<dbReference type="EMBL" id="JASZZN010000018">
    <property type="protein sequence ID" value="MDM4018053.1"/>
    <property type="molecule type" value="Genomic_DNA"/>
</dbReference>
<dbReference type="InterPro" id="IPR000297">
    <property type="entry name" value="PPIase_PpiC"/>
</dbReference>
<sequence length="338" mass="38665">MLLQTNGRDRAFHRFVWLLLLMAVLKQTHAWSQDQLRPEDAILSIDGKPLLVGDLNLMLRSKLNLKRLDQVPMNVKQAATEQLRRQRLAMRAMLEQGGEAIRQRIDRDWTLFLDSLGQRGVAIEQICEQYACTETALRSNRAWEVCWREYLRSKLTEANLARFYKSNEAAYAPTAWRVSHLFLPIESGDIESERAAKQRLANIRGQLSETESDSDQQARLFADLCKQFSKGATADAGGEIGWVASSGDLPDAVMRAVARTEPEGVTYPVRTDLGFHLILVHERERKSVPFEQIADRTVLKRDAVNRLFETLVKSQSDSVTVVWYQEAFRMPEMRSTIE</sequence>
<dbReference type="InterPro" id="IPR046357">
    <property type="entry name" value="PPIase_dom_sf"/>
</dbReference>
<proteinExistence type="predicted"/>
<dbReference type="PROSITE" id="PS50198">
    <property type="entry name" value="PPIC_PPIASE_2"/>
    <property type="match status" value="1"/>
</dbReference>
<gene>
    <name evidence="3" type="ORF">QTN89_21575</name>
</gene>
<dbReference type="GO" id="GO:0016853">
    <property type="term" value="F:isomerase activity"/>
    <property type="evidence" value="ECO:0007669"/>
    <property type="project" value="UniProtKB-KW"/>
</dbReference>
<dbReference type="Pfam" id="PF00639">
    <property type="entry name" value="Rotamase"/>
    <property type="match status" value="1"/>
</dbReference>
<dbReference type="RefSeq" id="WP_289165679.1">
    <property type="nucleotide sequence ID" value="NZ_JASZZN010000018.1"/>
</dbReference>
<dbReference type="PANTHER" id="PTHR47245">
    <property type="entry name" value="PEPTIDYLPROLYL ISOMERASE"/>
    <property type="match status" value="1"/>
</dbReference>
<reference evidence="3 4" key="1">
    <citation type="submission" date="2023-06" db="EMBL/GenBank/DDBJ databases">
        <title>Roseiconus lacunae JC819 isolated from Gulf of Mannar region, Tamil Nadu.</title>
        <authorList>
            <person name="Pk S."/>
            <person name="Ch S."/>
            <person name="Ch V.R."/>
        </authorList>
    </citation>
    <scope>NUCLEOTIDE SEQUENCE [LARGE SCALE GENOMIC DNA]</scope>
    <source>
        <strain evidence="3 4">JC819</strain>
    </source>
</reference>
<evidence type="ECO:0000259" key="2">
    <source>
        <dbReference type="PROSITE" id="PS50198"/>
    </source>
</evidence>
<dbReference type="InterPro" id="IPR050245">
    <property type="entry name" value="PrsA_foldase"/>
</dbReference>
<keyword evidence="1" id="KW-0697">Rotamase</keyword>
<dbReference type="SUPFAM" id="SSF109998">
    <property type="entry name" value="Triger factor/SurA peptide-binding domain-like"/>
    <property type="match status" value="1"/>
</dbReference>
<protein>
    <submittedName>
        <fullName evidence="3">Peptidylprolyl isomerase</fullName>
    </submittedName>
</protein>
<comment type="caution">
    <text evidence="3">The sequence shown here is derived from an EMBL/GenBank/DDBJ whole genome shotgun (WGS) entry which is preliminary data.</text>
</comment>
<dbReference type="SUPFAM" id="SSF54534">
    <property type="entry name" value="FKBP-like"/>
    <property type="match status" value="1"/>
</dbReference>
<evidence type="ECO:0000313" key="3">
    <source>
        <dbReference type="EMBL" id="MDM4018053.1"/>
    </source>
</evidence>
<name>A0ABT7PNZ2_9BACT</name>